<dbReference type="STRING" id="1792290.MSP8886_04099"/>
<dbReference type="EMBL" id="FLOB01000017">
    <property type="protein sequence ID" value="SBS37396.1"/>
    <property type="molecule type" value="Genomic_DNA"/>
</dbReference>
<accession>A0A1A8TU59</accession>
<reference evidence="2 3" key="1">
    <citation type="submission" date="2016-06" db="EMBL/GenBank/DDBJ databases">
        <authorList>
            <person name="Kjaerup R.B."/>
            <person name="Dalgaard T.S."/>
            <person name="Juul-Madsen H.R."/>
        </authorList>
    </citation>
    <scope>NUCLEOTIDE SEQUENCE [LARGE SCALE GENOMIC DNA]</scope>
    <source>
        <strain evidence="2 3">CECT 8886</strain>
    </source>
</reference>
<feature type="compositionally biased region" description="Acidic residues" evidence="1">
    <location>
        <begin position="67"/>
        <end position="84"/>
    </location>
</feature>
<organism evidence="2 3">
    <name type="scientific">Marinomonas spartinae</name>
    <dbReference type="NCBI Taxonomy" id="1792290"/>
    <lineage>
        <taxon>Bacteria</taxon>
        <taxon>Pseudomonadati</taxon>
        <taxon>Pseudomonadota</taxon>
        <taxon>Gammaproteobacteria</taxon>
        <taxon>Oceanospirillales</taxon>
        <taxon>Oceanospirillaceae</taxon>
        <taxon>Marinomonas</taxon>
    </lineage>
</organism>
<dbReference type="AlphaFoldDB" id="A0A1A8TU59"/>
<sequence>MSELAAHYEESTLEPDENTLINALRNQDDIPILMDVVMDKEDVDVTDEEFVPLADTPSKPMGLAELVADDLREEQDASYEDENESSQNSVQEDHSGIPVLTTPEVVAAPLSAQQLAQQNESVSQNSQQAAGEQSELQEAISIALAEVLQRRLPELVEEVLHIVNERVSNSK</sequence>
<proteinExistence type="predicted"/>
<gene>
    <name evidence="2" type="ORF">MSP8886_04099</name>
</gene>
<feature type="compositionally biased region" description="Low complexity" evidence="1">
    <location>
        <begin position="107"/>
        <end position="130"/>
    </location>
</feature>
<name>A0A1A8TU59_9GAMM</name>
<evidence type="ECO:0000313" key="2">
    <source>
        <dbReference type="EMBL" id="SBS37396.1"/>
    </source>
</evidence>
<dbReference type="RefSeq" id="WP_067020378.1">
    <property type="nucleotide sequence ID" value="NZ_FLOB01000017.1"/>
</dbReference>
<keyword evidence="3" id="KW-1185">Reference proteome</keyword>
<protein>
    <submittedName>
        <fullName evidence="2">Uncharacterized protein</fullName>
    </submittedName>
</protein>
<evidence type="ECO:0000313" key="3">
    <source>
        <dbReference type="Proteomes" id="UP000092544"/>
    </source>
</evidence>
<feature type="region of interest" description="Disordered" evidence="1">
    <location>
        <begin position="67"/>
        <end position="135"/>
    </location>
</feature>
<dbReference type="Proteomes" id="UP000092544">
    <property type="component" value="Unassembled WGS sequence"/>
</dbReference>
<evidence type="ECO:0000256" key="1">
    <source>
        <dbReference type="SAM" id="MobiDB-lite"/>
    </source>
</evidence>
<dbReference type="OrthoDB" id="6106048at2"/>